<gene>
    <name evidence="2" type="ORF">N7539_007625</name>
</gene>
<evidence type="ECO:0000313" key="3">
    <source>
        <dbReference type="Proteomes" id="UP001148312"/>
    </source>
</evidence>
<reference evidence="2" key="1">
    <citation type="submission" date="2022-12" db="EMBL/GenBank/DDBJ databases">
        <authorList>
            <person name="Petersen C."/>
        </authorList>
    </citation>
    <scope>NUCLEOTIDE SEQUENCE</scope>
    <source>
        <strain evidence="2">IBT 30728</strain>
    </source>
</reference>
<sequence>MILIGNSHEICPSGLRLYDVFMELNQGVLGSRSSLSIPNEVQENAQGMDSYENQQERRANLEESH</sequence>
<dbReference type="RefSeq" id="XP_056788025.1">
    <property type="nucleotide sequence ID" value="XM_056937226.1"/>
</dbReference>
<evidence type="ECO:0000313" key="2">
    <source>
        <dbReference type="EMBL" id="KAJ5477481.1"/>
    </source>
</evidence>
<protein>
    <submittedName>
        <fullName evidence="2">Uncharacterized protein</fullName>
    </submittedName>
</protein>
<feature type="region of interest" description="Disordered" evidence="1">
    <location>
        <begin position="42"/>
        <end position="65"/>
    </location>
</feature>
<reference evidence="2" key="2">
    <citation type="journal article" date="2023" name="IMA Fungus">
        <title>Comparative genomic study of the Penicillium genus elucidates a diverse pangenome and 15 lateral gene transfer events.</title>
        <authorList>
            <person name="Petersen C."/>
            <person name="Sorensen T."/>
            <person name="Nielsen M.R."/>
            <person name="Sondergaard T.E."/>
            <person name="Sorensen J.L."/>
            <person name="Fitzpatrick D.A."/>
            <person name="Frisvad J.C."/>
            <person name="Nielsen K.L."/>
        </authorList>
    </citation>
    <scope>NUCLEOTIDE SEQUENCE</scope>
    <source>
        <strain evidence="2">IBT 30728</strain>
    </source>
</reference>
<dbReference type="AlphaFoldDB" id="A0A9W9WWC4"/>
<feature type="compositionally biased region" description="Basic and acidic residues" evidence="1">
    <location>
        <begin position="54"/>
        <end position="65"/>
    </location>
</feature>
<keyword evidence="3" id="KW-1185">Reference proteome</keyword>
<dbReference type="GeneID" id="81627475"/>
<dbReference type="Proteomes" id="UP001148312">
    <property type="component" value="Unassembled WGS sequence"/>
</dbReference>
<comment type="caution">
    <text evidence="2">The sequence shown here is derived from an EMBL/GenBank/DDBJ whole genome shotgun (WGS) entry which is preliminary data.</text>
</comment>
<accession>A0A9W9WWC4</accession>
<name>A0A9W9WWC4_9EURO</name>
<proteinExistence type="predicted"/>
<organism evidence="2 3">
    <name type="scientific">Penicillium diatomitis</name>
    <dbReference type="NCBI Taxonomy" id="2819901"/>
    <lineage>
        <taxon>Eukaryota</taxon>
        <taxon>Fungi</taxon>
        <taxon>Dikarya</taxon>
        <taxon>Ascomycota</taxon>
        <taxon>Pezizomycotina</taxon>
        <taxon>Eurotiomycetes</taxon>
        <taxon>Eurotiomycetidae</taxon>
        <taxon>Eurotiales</taxon>
        <taxon>Aspergillaceae</taxon>
        <taxon>Penicillium</taxon>
    </lineage>
</organism>
<feature type="compositionally biased region" description="Polar residues" evidence="1">
    <location>
        <begin position="42"/>
        <end position="53"/>
    </location>
</feature>
<dbReference type="EMBL" id="JAPWDQ010000010">
    <property type="protein sequence ID" value="KAJ5477481.1"/>
    <property type="molecule type" value="Genomic_DNA"/>
</dbReference>
<evidence type="ECO:0000256" key="1">
    <source>
        <dbReference type="SAM" id="MobiDB-lite"/>
    </source>
</evidence>